<feature type="compositionally biased region" description="Polar residues" evidence="1">
    <location>
        <begin position="1"/>
        <end position="12"/>
    </location>
</feature>
<comment type="caution">
    <text evidence="2">The sequence shown here is derived from an EMBL/GenBank/DDBJ whole genome shotgun (WGS) entry which is preliminary data.</text>
</comment>
<proteinExistence type="predicted"/>
<dbReference type="AlphaFoldDB" id="A0AA39IFU2"/>
<gene>
    <name evidence="2" type="ORF">QR680_007842</name>
</gene>
<keyword evidence="3" id="KW-1185">Reference proteome</keyword>
<name>A0AA39IFU2_9BILA</name>
<reference evidence="2" key="1">
    <citation type="submission" date="2023-06" db="EMBL/GenBank/DDBJ databases">
        <title>Genomic analysis of the entomopathogenic nematode Steinernema hermaphroditum.</title>
        <authorList>
            <person name="Schwarz E.M."/>
            <person name="Heppert J.K."/>
            <person name="Baniya A."/>
            <person name="Schwartz H.T."/>
            <person name="Tan C.-H."/>
            <person name="Antoshechkin I."/>
            <person name="Sternberg P.W."/>
            <person name="Goodrich-Blair H."/>
            <person name="Dillman A.R."/>
        </authorList>
    </citation>
    <scope>NUCLEOTIDE SEQUENCE</scope>
    <source>
        <strain evidence="2">PS9179</strain>
        <tissue evidence="2">Whole animal</tissue>
    </source>
</reference>
<feature type="region of interest" description="Disordered" evidence="1">
    <location>
        <begin position="1"/>
        <end position="25"/>
    </location>
</feature>
<evidence type="ECO:0000313" key="3">
    <source>
        <dbReference type="Proteomes" id="UP001175271"/>
    </source>
</evidence>
<sequence>MLTRLALQSSEGAATDARSSPLLEPWRSQRRCSFIPSSRALKESSPMLTQRALQSPGGAAADAHSTRPPEL</sequence>
<evidence type="ECO:0000256" key="1">
    <source>
        <dbReference type="SAM" id="MobiDB-lite"/>
    </source>
</evidence>
<accession>A0AA39IFU2</accession>
<feature type="region of interest" description="Disordered" evidence="1">
    <location>
        <begin position="37"/>
        <end position="71"/>
    </location>
</feature>
<evidence type="ECO:0000313" key="2">
    <source>
        <dbReference type="EMBL" id="KAK0422880.1"/>
    </source>
</evidence>
<dbReference type="EMBL" id="JAUCMV010000001">
    <property type="protein sequence ID" value="KAK0422880.1"/>
    <property type="molecule type" value="Genomic_DNA"/>
</dbReference>
<dbReference type="Proteomes" id="UP001175271">
    <property type="component" value="Unassembled WGS sequence"/>
</dbReference>
<organism evidence="2 3">
    <name type="scientific">Steinernema hermaphroditum</name>
    <dbReference type="NCBI Taxonomy" id="289476"/>
    <lineage>
        <taxon>Eukaryota</taxon>
        <taxon>Metazoa</taxon>
        <taxon>Ecdysozoa</taxon>
        <taxon>Nematoda</taxon>
        <taxon>Chromadorea</taxon>
        <taxon>Rhabditida</taxon>
        <taxon>Tylenchina</taxon>
        <taxon>Panagrolaimomorpha</taxon>
        <taxon>Strongyloidoidea</taxon>
        <taxon>Steinernematidae</taxon>
        <taxon>Steinernema</taxon>
    </lineage>
</organism>
<protein>
    <submittedName>
        <fullName evidence="2">Uncharacterized protein</fullName>
    </submittedName>
</protein>